<dbReference type="EMBL" id="JAOPEN010000002">
    <property type="protein sequence ID" value="KAJ4863255.1"/>
    <property type="molecule type" value="Genomic_DNA"/>
</dbReference>
<gene>
    <name evidence="1" type="ORF">T069G_04209</name>
</gene>
<organism evidence="1 2">
    <name type="scientific">Trichoderma breve</name>
    <dbReference type="NCBI Taxonomy" id="2034170"/>
    <lineage>
        <taxon>Eukaryota</taxon>
        <taxon>Fungi</taxon>
        <taxon>Dikarya</taxon>
        <taxon>Ascomycota</taxon>
        <taxon>Pezizomycotina</taxon>
        <taxon>Sordariomycetes</taxon>
        <taxon>Hypocreomycetidae</taxon>
        <taxon>Hypocreales</taxon>
        <taxon>Hypocreaceae</taxon>
        <taxon>Trichoderma</taxon>
    </lineage>
</organism>
<reference evidence="1" key="1">
    <citation type="submission" date="2022-09" db="EMBL/GenBank/DDBJ databases">
        <title>Chromosome-level assembly of Trichoderma breve T069, a fungus used in development of biopesticide product.</title>
        <authorList>
            <person name="Lin R."/>
            <person name="Liu T."/>
        </authorList>
    </citation>
    <scope>NUCLEOTIDE SEQUENCE</scope>
    <source>
        <strain evidence="1">T069</strain>
    </source>
</reference>
<dbReference type="RefSeq" id="XP_056032311.1">
    <property type="nucleotide sequence ID" value="XM_056171419.1"/>
</dbReference>
<evidence type="ECO:0000313" key="2">
    <source>
        <dbReference type="Proteomes" id="UP001140511"/>
    </source>
</evidence>
<sequence length="129" mass="14456">MIWNLELPPIACAFPYSDSCFLVAFQQQPKVAGDGFNVELGAAFLRRIDRLGGLVKTTWSTQAFPDKDKTLRSSNGPMELMAIQPPKAQRPNYHRPFVRPDRRGLRWMTASRRGSGAGTAVFGTWSWIA</sequence>
<comment type="caution">
    <text evidence="1">The sequence shown here is derived from an EMBL/GenBank/DDBJ whole genome shotgun (WGS) entry which is preliminary data.</text>
</comment>
<accession>A0A9W9EAR3</accession>
<proteinExistence type="predicted"/>
<dbReference type="AlphaFoldDB" id="A0A9W9EAR3"/>
<dbReference type="GeneID" id="80866107"/>
<protein>
    <submittedName>
        <fullName evidence="1">Uncharacterized protein</fullName>
    </submittedName>
</protein>
<dbReference type="Proteomes" id="UP001140511">
    <property type="component" value="Unassembled WGS sequence"/>
</dbReference>
<keyword evidence="2" id="KW-1185">Reference proteome</keyword>
<evidence type="ECO:0000313" key="1">
    <source>
        <dbReference type="EMBL" id="KAJ4863255.1"/>
    </source>
</evidence>
<name>A0A9W9EAR3_9HYPO</name>